<dbReference type="STRING" id="401053.AciPR4_1956"/>
<dbReference type="eggNOG" id="COG1269">
    <property type="taxonomic scope" value="Bacteria"/>
</dbReference>
<dbReference type="GO" id="GO:0016763">
    <property type="term" value="F:pentosyltransferase activity"/>
    <property type="evidence" value="ECO:0007669"/>
    <property type="project" value="TreeGrafter"/>
</dbReference>
<keyword evidence="3" id="KW-0328">Glycosyltransferase</keyword>
<evidence type="ECO:0000256" key="5">
    <source>
        <dbReference type="ARBA" id="ARBA00022692"/>
    </source>
</evidence>
<proteinExistence type="predicted"/>
<organism evidence="9 10">
    <name type="scientific">Terriglobus saanensis (strain ATCC BAA-1853 / DSM 23119 / SP1PR4)</name>
    <dbReference type="NCBI Taxonomy" id="401053"/>
    <lineage>
        <taxon>Bacteria</taxon>
        <taxon>Pseudomonadati</taxon>
        <taxon>Acidobacteriota</taxon>
        <taxon>Terriglobia</taxon>
        <taxon>Terriglobales</taxon>
        <taxon>Acidobacteriaceae</taxon>
        <taxon>Terriglobus</taxon>
    </lineage>
</organism>
<sequence length="519" mass="58257">MLLVVLLYATTFSILISALRVQYGFPLDDSYIHQTVARNFALHHTLGFVIGQRSSGATSLLWEILQASDYKLFGGVAHPVPYNLALSFLFFSIIGSVLYLIARQDGMSWRLAGILAVAPALTGNFMWLGLIGMEHLLFVALSLLAIECWFQDPPSRSGTAIWTGIFTGLAALTRPEAIVLAPLLLLSSYFYKTGRRRKDMLIAGSIWAFMVLIELAANIWTSGSLMPATLKGRSWLYFHTTGGPHSLHSIARYCGAWVQRLPRQFSTHFTEQLATLHQIKSVFAFIGIVLLLLCLTGAYFLLRHRPLPARFSFLLLWAAIHFLTYMFTFPASGHGGRYQPLTLLLFFPLLFVGVYGIFRHGIRLPRQWSIGLVAIIMLVSGIASLRTWYRVTVDGIGHINQVHGEIAAWMNANLPPDARVAAFDIGRISYDWHGQIIDLGGLVDPSYYHFLAEGKVPTYLRLQHAQYVILPDSGIEDMGFAKVHGMQKLLSKCSEHEPWLLGFRYTIHATRCQELYRIP</sequence>
<dbReference type="PANTHER" id="PTHR33908">
    <property type="entry name" value="MANNOSYLTRANSFERASE YKCB-RELATED"/>
    <property type="match status" value="1"/>
</dbReference>
<feature type="transmembrane region" description="Helical" evidence="8">
    <location>
        <begin position="314"/>
        <end position="332"/>
    </location>
</feature>
<keyword evidence="2" id="KW-1003">Cell membrane</keyword>
<gene>
    <name evidence="9" type="ordered locus">AciPR4_1956</name>
</gene>
<keyword evidence="7 8" id="KW-0472">Membrane</keyword>
<keyword evidence="5 8" id="KW-0812">Transmembrane</keyword>
<evidence type="ECO:0000256" key="1">
    <source>
        <dbReference type="ARBA" id="ARBA00004651"/>
    </source>
</evidence>
<keyword evidence="6 8" id="KW-1133">Transmembrane helix</keyword>
<feature type="transmembrane region" description="Helical" evidence="8">
    <location>
        <begin position="201"/>
        <end position="220"/>
    </location>
</feature>
<dbReference type="HOGENOM" id="CLU_561058_0_0_0"/>
<dbReference type="OrthoDB" id="9076439at2"/>
<dbReference type="RefSeq" id="WP_013568493.1">
    <property type="nucleotide sequence ID" value="NC_014963.1"/>
</dbReference>
<keyword evidence="10" id="KW-1185">Reference proteome</keyword>
<comment type="subcellular location">
    <subcellularLocation>
        <location evidence="1">Cell membrane</location>
        <topology evidence="1">Multi-pass membrane protein</topology>
    </subcellularLocation>
</comment>
<dbReference type="PANTHER" id="PTHR33908:SF11">
    <property type="entry name" value="MEMBRANE PROTEIN"/>
    <property type="match status" value="1"/>
</dbReference>
<dbReference type="InterPro" id="IPR050297">
    <property type="entry name" value="LipidA_mod_glycosyltrf_83"/>
</dbReference>
<feature type="transmembrane region" description="Helical" evidence="8">
    <location>
        <begin position="370"/>
        <end position="389"/>
    </location>
</feature>
<evidence type="ECO:0000256" key="2">
    <source>
        <dbReference type="ARBA" id="ARBA00022475"/>
    </source>
</evidence>
<dbReference type="GO" id="GO:0005886">
    <property type="term" value="C:plasma membrane"/>
    <property type="evidence" value="ECO:0007669"/>
    <property type="project" value="UniProtKB-SubCell"/>
</dbReference>
<reference evidence="9 10" key="1">
    <citation type="journal article" date="2012" name="Stand. Genomic Sci.">
        <title>Complete genome sequence of Terriglobus saanensis type strain SP1PR4(T), an Acidobacteria from tundra soil.</title>
        <authorList>
            <person name="Rawat S.R."/>
            <person name="Mannisto M.K."/>
            <person name="Starovoytov V."/>
            <person name="Goodwin L."/>
            <person name="Nolan M."/>
            <person name="Hauser L."/>
            <person name="Land M."/>
            <person name="Davenport K.W."/>
            <person name="Woyke T."/>
            <person name="Haggblom M.M."/>
        </authorList>
    </citation>
    <scope>NUCLEOTIDE SEQUENCE</scope>
    <source>
        <strain evidence="10">ATCC BAA-1853 / DSM 23119 / SP1PR4</strain>
    </source>
</reference>
<feature type="transmembrane region" description="Helical" evidence="8">
    <location>
        <begin position="282"/>
        <end position="302"/>
    </location>
</feature>
<evidence type="ECO:0000256" key="3">
    <source>
        <dbReference type="ARBA" id="ARBA00022676"/>
    </source>
</evidence>
<protein>
    <recommendedName>
        <fullName evidence="11">Glycosyltransferase RgtA/B/C/D-like domain-containing protein</fullName>
    </recommendedName>
</protein>
<evidence type="ECO:0000256" key="8">
    <source>
        <dbReference type="SAM" id="Phobius"/>
    </source>
</evidence>
<evidence type="ECO:0000256" key="4">
    <source>
        <dbReference type="ARBA" id="ARBA00022679"/>
    </source>
</evidence>
<dbReference type="GO" id="GO:0009103">
    <property type="term" value="P:lipopolysaccharide biosynthetic process"/>
    <property type="evidence" value="ECO:0007669"/>
    <property type="project" value="UniProtKB-ARBA"/>
</dbReference>
<feature type="transmembrane region" description="Helical" evidence="8">
    <location>
        <begin position="161"/>
        <end position="189"/>
    </location>
</feature>
<feature type="transmembrane region" description="Helical" evidence="8">
    <location>
        <begin position="80"/>
        <end position="102"/>
    </location>
</feature>
<evidence type="ECO:0000256" key="6">
    <source>
        <dbReference type="ARBA" id="ARBA00022989"/>
    </source>
</evidence>
<dbReference type="AlphaFoldDB" id="E8V6M1"/>
<feature type="transmembrane region" description="Helical" evidence="8">
    <location>
        <begin position="114"/>
        <end position="141"/>
    </location>
</feature>
<dbReference type="KEGG" id="tsa:AciPR4_1956"/>
<name>E8V6M1_TERSS</name>
<evidence type="ECO:0000313" key="10">
    <source>
        <dbReference type="Proteomes" id="UP000006844"/>
    </source>
</evidence>
<keyword evidence="4" id="KW-0808">Transferase</keyword>
<evidence type="ECO:0000313" key="9">
    <source>
        <dbReference type="EMBL" id="ADV82760.1"/>
    </source>
</evidence>
<feature type="transmembrane region" description="Helical" evidence="8">
    <location>
        <begin position="338"/>
        <end position="358"/>
    </location>
</feature>
<dbReference type="Proteomes" id="UP000006844">
    <property type="component" value="Chromosome"/>
</dbReference>
<accession>E8V6M1</accession>
<dbReference type="EMBL" id="CP002467">
    <property type="protein sequence ID" value="ADV82760.1"/>
    <property type="molecule type" value="Genomic_DNA"/>
</dbReference>
<evidence type="ECO:0008006" key="11">
    <source>
        <dbReference type="Google" id="ProtNLM"/>
    </source>
</evidence>
<evidence type="ECO:0000256" key="7">
    <source>
        <dbReference type="ARBA" id="ARBA00023136"/>
    </source>
</evidence>